<protein>
    <submittedName>
        <fullName evidence="1">Uncharacterized protein</fullName>
    </submittedName>
</protein>
<comment type="caution">
    <text evidence="1">The sequence shown here is derived from an EMBL/GenBank/DDBJ whole genome shotgun (WGS) entry which is preliminary data.</text>
</comment>
<dbReference type="Proteomes" id="UP001057402">
    <property type="component" value="Chromosome 5"/>
</dbReference>
<evidence type="ECO:0000313" key="2">
    <source>
        <dbReference type="Proteomes" id="UP001057402"/>
    </source>
</evidence>
<keyword evidence="2" id="KW-1185">Reference proteome</keyword>
<accession>A0ACB9QUH4</accession>
<name>A0ACB9QUH4_9MYRT</name>
<proteinExistence type="predicted"/>
<gene>
    <name evidence="1" type="ORF">MLD38_018637</name>
</gene>
<evidence type="ECO:0000313" key="1">
    <source>
        <dbReference type="EMBL" id="KAI4370270.1"/>
    </source>
</evidence>
<reference evidence="2" key="1">
    <citation type="journal article" date="2023" name="Front. Plant Sci.">
        <title>Chromosomal-level genome assembly of Melastoma candidum provides insights into trichome evolution.</title>
        <authorList>
            <person name="Zhong Y."/>
            <person name="Wu W."/>
            <person name="Sun C."/>
            <person name="Zou P."/>
            <person name="Liu Y."/>
            <person name="Dai S."/>
            <person name="Zhou R."/>
        </authorList>
    </citation>
    <scope>NUCLEOTIDE SEQUENCE [LARGE SCALE GENOMIC DNA]</scope>
</reference>
<sequence length="104" mass="11921">MMFGKTPFSIVYLKPPNHVLDLHVPPKAMKKSTTAQTLAEQFSKLQPKKYGPFKVIKRINDNAYVIDLPKSFNISPTFNVADVYPFYPDEEPLYPKVEENSRSS</sequence>
<dbReference type="EMBL" id="CM042884">
    <property type="protein sequence ID" value="KAI4370270.1"/>
    <property type="molecule type" value="Genomic_DNA"/>
</dbReference>
<organism evidence="1 2">
    <name type="scientific">Melastoma candidum</name>
    <dbReference type="NCBI Taxonomy" id="119954"/>
    <lineage>
        <taxon>Eukaryota</taxon>
        <taxon>Viridiplantae</taxon>
        <taxon>Streptophyta</taxon>
        <taxon>Embryophyta</taxon>
        <taxon>Tracheophyta</taxon>
        <taxon>Spermatophyta</taxon>
        <taxon>Magnoliopsida</taxon>
        <taxon>eudicotyledons</taxon>
        <taxon>Gunneridae</taxon>
        <taxon>Pentapetalae</taxon>
        <taxon>rosids</taxon>
        <taxon>malvids</taxon>
        <taxon>Myrtales</taxon>
        <taxon>Melastomataceae</taxon>
        <taxon>Melastomatoideae</taxon>
        <taxon>Melastomateae</taxon>
        <taxon>Melastoma</taxon>
    </lineage>
</organism>